<evidence type="ECO:0000256" key="6">
    <source>
        <dbReference type="ARBA" id="ARBA00022692"/>
    </source>
</evidence>
<dbReference type="InterPro" id="IPR036942">
    <property type="entry name" value="Beta-barrel_TonB_sf"/>
</dbReference>
<dbReference type="NCBIfam" id="TIGR01783">
    <property type="entry name" value="TonB-siderophor"/>
    <property type="match status" value="1"/>
</dbReference>
<evidence type="ECO:0000313" key="19">
    <source>
        <dbReference type="EMBL" id="SDX89986.1"/>
    </source>
</evidence>
<dbReference type="Pfam" id="PF07715">
    <property type="entry name" value="Plug"/>
    <property type="match status" value="1"/>
</dbReference>
<dbReference type="CDD" id="cd01347">
    <property type="entry name" value="ligand_gated_channel"/>
    <property type="match status" value="1"/>
</dbReference>
<comment type="subcellular location">
    <subcellularLocation>
        <location evidence="1 14">Cell outer membrane</location>
        <topology evidence="1 14">Multi-pass membrane protein</topology>
    </subcellularLocation>
</comment>
<dbReference type="InterPro" id="IPR037066">
    <property type="entry name" value="Plug_dom_sf"/>
</dbReference>
<evidence type="ECO:0000256" key="8">
    <source>
        <dbReference type="ARBA" id="ARBA00023004"/>
    </source>
</evidence>
<dbReference type="Proteomes" id="UP000199035">
    <property type="component" value="Unassembled WGS sequence"/>
</dbReference>
<dbReference type="Gene3D" id="2.170.130.10">
    <property type="entry name" value="TonB-dependent receptor, plug domain"/>
    <property type="match status" value="1"/>
</dbReference>
<dbReference type="InterPro" id="IPR012910">
    <property type="entry name" value="Plug_dom"/>
</dbReference>
<keyword evidence="6 14" id="KW-0812">Transmembrane</keyword>
<dbReference type="PANTHER" id="PTHR32552">
    <property type="entry name" value="FERRICHROME IRON RECEPTOR-RELATED"/>
    <property type="match status" value="1"/>
</dbReference>
<accession>A0A1H3FG92</accession>
<evidence type="ECO:0000256" key="5">
    <source>
        <dbReference type="ARBA" id="ARBA00022496"/>
    </source>
</evidence>
<protein>
    <submittedName>
        <fullName evidence="19">Catecholate siderophore receptor</fullName>
    </submittedName>
</protein>
<evidence type="ECO:0000256" key="4">
    <source>
        <dbReference type="ARBA" id="ARBA00022452"/>
    </source>
</evidence>
<dbReference type="FunFam" id="2.170.130.10:FF:000001">
    <property type="entry name" value="Catecholate siderophore TonB-dependent receptor"/>
    <property type="match status" value="1"/>
</dbReference>
<dbReference type="GO" id="GO:0038023">
    <property type="term" value="F:signaling receptor activity"/>
    <property type="evidence" value="ECO:0007669"/>
    <property type="project" value="InterPro"/>
</dbReference>
<evidence type="ECO:0000256" key="13">
    <source>
        <dbReference type="ARBA" id="ARBA00023237"/>
    </source>
</evidence>
<evidence type="ECO:0000256" key="1">
    <source>
        <dbReference type="ARBA" id="ARBA00004571"/>
    </source>
</evidence>
<dbReference type="GO" id="GO:0009279">
    <property type="term" value="C:cell outer membrane"/>
    <property type="evidence" value="ECO:0007669"/>
    <property type="project" value="UniProtKB-SubCell"/>
</dbReference>
<comment type="similarity">
    <text evidence="2 14 15">Belongs to the TonB-dependent receptor family.</text>
</comment>
<dbReference type="InterPro" id="IPR010105">
    <property type="entry name" value="TonB_sidphr_rcpt"/>
</dbReference>
<dbReference type="STRING" id="595670.SAMN05421643_10157"/>
<dbReference type="EMBL" id="FNPK01000001">
    <property type="protein sequence ID" value="SDX89986.1"/>
    <property type="molecule type" value="Genomic_DNA"/>
</dbReference>
<proteinExistence type="inferred from homology"/>
<keyword evidence="20" id="KW-1185">Reference proteome</keyword>
<evidence type="ECO:0000256" key="2">
    <source>
        <dbReference type="ARBA" id="ARBA00009810"/>
    </source>
</evidence>
<dbReference type="RefSeq" id="WP_092686601.1">
    <property type="nucleotide sequence ID" value="NZ_FNPK01000001.1"/>
</dbReference>
<evidence type="ECO:0000256" key="3">
    <source>
        <dbReference type="ARBA" id="ARBA00022448"/>
    </source>
</evidence>
<evidence type="ECO:0000256" key="7">
    <source>
        <dbReference type="ARBA" id="ARBA00022729"/>
    </source>
</evidence>
<feature type="signal peptide" evidence="16">
    <location>
        <begin position="1"/>
        <end position="28"/>
    </location>
</feature>
<sequence>MTQIKSRKHNRTAPLVALAASLPLMTHAATPIKDETTVLPKITVQSEVENKYKANAVSSPKYTQPLVDTPQTISVIKKELLKEQGATSLTEALRNTPGITLQLGENGNTSAGDSFQMRGFDTKNSIYLDGIRDIGAISRDIYNLEQIEVVKGPSGAEAGRGGAGGYINLVSKLPHLENSQEVSATYNTAKHSRLTADINQALSTGTAIRLNVMGQEGGIDGRDYVENNSYAIAPSIAFGLDSDTRFYLYSQHVRQRNIPDGGIPTIGMKGFYYNNTDAKLTQAQRDIINAAVNAAEPVDRETFYGNINDHEDVDADMFTAKIESDLNENIKLTNISRFGKTEMDRVLTGVNGLVISNLATPKDPNSWSVVRTRQGVDQENKILTNQTTLNIKAKTGFVEHDLVAGLELLREEQFNNTLNVQTPGQAAPTIPSANLYSPDPYQILPDLVYTGAYANGKTDTVAAYLFDTLKFGERFQLNGGVRVDYYDTEADALTVVTDATTLAVTKTPSNLSTHGTLVSWKLGGVFKPTTASSVYASYAKSLTPPGTGFVLNSASNSTTNVTNNPSTKPQETHHYEIGTKWTFNEDKLILTAAAYHTENENQITQDPITLQYIPEGKTTVKGLELGAVGQITRAWNVSAGVALMDSEQENQQTYNATTKVWTENNAVRWSPDWTATLWTTYSVAGFRAGLGARYVDEQKRSITPGSTATTTMPAIPSYMVFDALLGYTLNDKASLNLNIYNLADKEYISTLNNSGARLVMGQPRSAALTFNYKF</sequence>
<dbReference type="PANTHER" id="PTHR32552:SF89">
    <property type="entry name" value="CATECHOLATE SIDEROPHORE RECEPTOR FIU"/>
    <property type="match status" value="1"/>
</dbReference>
<dbReference type="SUPFAM" id="SSF56935">
    <property type="entry name" value="Porins"/>
    <property type="match status" value="1"/>
</dbReference>
<keyword evidence="4 14" id="KW-1134">Transmembrane beta strand</keyword>
<gene>
    <name evidence="19" type="ORF">SAMN05421643_10157</name>
</gene>
<keyword evidence="11 14" id="KW-0472">Membrane</keyword>
<name>A0A1H3FG92_9GAMM</name>
<evidence type="ECO:0000256" key="10">
    <source>
        <dbReference type="ARBA" id="ARBA00023077"/>
    </source>
</evidence>
<keyword evidence="7 16" id="KW-0732">Signal</keyword>
<evidence type="ECO:0000256" key="14">
    <source>
        <dbReference type="PROSITE-ProRule" id="PRU01360"/>
    </source>
</evidence>
<feature type="domain" description="TonB-dependent receptor-like beta-barrel" evidence="17">
    <location>
        <begin position="276"/>
        <end position="742"/>
    </location>
</feature>
<feature type="domain" description="TonB-dependent receptor plug" evidence="18">
    <location>
        <begin position="66"/>
        <end position="165"/>
    </location>
</feature>
<keyword evidence="9" id="KW-0406">Ion transport</keyword>
<evidence type="ECO:0000256" key="11">
    <source>
        <dbReference type="ARBA" id="ARBA00023136"/>
    </source>
</evidence>
<evidence type="ECO:0000259" key="17">
    <source>
        <dbReference type="Pfam" id="PF00593"/>
    </source>
</evidence>
<dbReference type="GO" id="GO:0015344">
    <property type="term" value="F:siderophore uptake transmembrane transporter activity"/>
    <property type="evidence" value="ECO:0007669"/>
    <property type="project" value="TreeGrafter"/>
</dbReference>
<dbReference type="PROSITE" id="PS52016">
    <property type="entry name" value="TONB_DEPENDENT_REC_3"/>
    <property type="match status" value="1"/>
</dbReference>
<dbReference type="AlphaFoldDB" id="A0A1H3FG92"/>
<dbReference type="Pfam" id="PF00593">
    <property type="entry name" value="TonB_dep_Rec_b-barrel"/>
    <property type="match status" value="1"/>
</dbReference>
<keyword evidence="8" id="KW-0408">Iron</keyword>
<organism evidence="19 20">
    <name type="scientific">Acinetobacter kyonggiensis</name>
    <dbReference type="NCBI Taxonomy" id="595670"/>
    <lineage>
        <taxon>Bacteria</taxon>
        <taxon>Pseudomonadati</taxon>
        <taxon>Pseudomonadota</taxon>
        <taxon>Gammaproteobacteria</taxon>
        <taxon>Moraxellales</taxon>
        <taxon>Moraxellaceae</taxon>
        <taxon>Acinetobacter</taxon>
    </lineage>
</organism>
<dbReference type="InterPro" id="IPR000531">
    <property type="entry name" value="Beta-barrel_TonB"/>
</dbReference>
<reference evidence="20" key="1">
    <citation type="submission" date="2016-10" db="EMBL/GenBank/DDBJ databases">
        <authorList>
            <person name="Varghese N."/>
            <person name="Submissions S."/>
        </authorList>
    </citation>
    <scope>NUCLEOTIDE SEQUENCE [LARGE SCALE GENOMIC DNA]</scope>
    <source>
        <strain evidence="20">ANC 5109</strain>
    </source>
</reference>
<evidence type="ECO:0000256" key="12">
    <source>
        <dbReference type="ARBA" id="ARBA00023170"/>
    </source>
</evidence>
<evidence type="ECO:0000256" key="16">
    <source>
        <dbReference type="SAM" id="SignalP"/>
    </source>
</evidence>
<keyword evidence="12 19" id="KW-0675">Receptor</keyword>
<evidence type="ECO:0000256" key="9">
    <source>
        <dbReference type="ARBA" id="ARBA00023065"/>
    </source>
</evidence>
<keyword evidence="10 15" id="KW-0798">TonB box</keyword>
<evidence type="ECO:0000256" key="15">
    <source>
        <dbReference type="RuleBase" id="RU003357"/>
    </source>
</evidence>
<dbReference type="GO" id="GO:0015891">
    <property type="term" value="P:siderophore transport"/>
    <property type="evidence" value="ECO:0007669"/>
    <property type="project" value="InterPro"/>
</dbReference>
<dbReference type="InterPro" id="IPR039426">
    <property type="entry name" value="TonB-dep_rcpt-like"/>
</dbReference>
<keyword evidence="3 14" id="KW-0813">Transport</keyword>
<dbReference type="Gene3D" id="2.40.170.20">
    <property type="entry name" value="TonB-dependent receptor, beta-barrel domain"/>
    <property type="match status" value="1"/>
</dbReference>
<feature type="chain" id="PRO_5011673573" evidence="16">
    <location>
        <begin position="29"/>
        <end position="774"/>
    </location>
</feature>
<evidence type="ECO:0000259" key="18">
    <source>
        <dbReference type="Pfam" id="PF07715"/>
    </source>
</evidence>
<keyword evidence="13 14" id="KW-0998">Cell outer membrane</keyword>
<dbReference type="NCBIfam" id="NF007349">
    <property type="entry name" value="PRK09840.1"/>
    <property type="match status" value="1"/>
</dbReference>
<evidence type="ECO:0000313" key="20">
    <source>
        <dbReference type="Proteomes" id="UP000199035"/>
    </source>
</evidence>
<keyword evidence="5" id="KW-0410">Iron transport</keyword>